<keyword evidence="1" id="KW-0597">Phosphoprotein</keyword>
<evidence type="ECO:0000256" key="1">
    <source>
        <dbReference type="ARBA" id="ARBA00022553"/>
    </source>
</evidence>
<keyword evidence="4" id="KW-0547">Nucleotide-binding</keyword>
<dbReference type="RefSeq" id="WP_218250944.1">
    <property type="nucleotide sequence ID" value="NZ_JABXWD010000018.1"/>
</dbReference>
<accession>A0ABS6RUM6</accession>
<name>A0ABS6RUM6_9BACT</name>
<proteinExistence type="inferred from homology"/>
<dbReference type="InterPro" id="IPR037038">
    <property type="entry name" value="HepT-like_sf"/>
</dbReference>
<protein>
    <submittedName>
        <fullName evidence="7">DUF86 domain-containing protein</fullName>
    </submittedName>
</protein>
<keyword evidence="2" id="KW-1277">Toxin-antitoxin system</keyword>
<evidence type="ECO:0000256" key="2">
    <source>
        <dbReference type="ARBA" id="ARBA00022649"/>
    </source>
</evidence>
<reference evidence="7 8" key="1">
    <citation type="journal article" date="2020" name="J Geophys Res Biogeosci">
        <title>Magnetotaxis as an Adaptation to Enable Bacterial Shuttling of Microbial Sulfur and Sulfur Cycling Across Aquatic Oxic#Anoxic Interfaces.</title>
        <authorList>
            <person name="Li J."/>
            <person name="Liu P."/>
            <person name="Wang J."/>
            <person name="Roberts A.P."/>
            <person name="Pan Y."/>
        </authorList>
    </citation>
    <scope>NUCLEOTIDE SEQUENCE [LARGE SCALE GENOMIC DNA]</scope>
    <source>
        <strain evidence="7 8">MYR-1_YQ</strain>
    </source>
</reference>
<comment type="caution">
    <text evidence="7">The sequence shown here is derived from an EMBL/GenBank/DDBJ whole genome shotgun (WGS) entry which is preliminary data.</text>
</comment>
<keyword evidence="3" id="KW-0540">Nuclease</keyword>
<evidence type="ECO:0000256" key="4">
    <source>
        <dbReference type="ARBA" id="ARBA00022741"/>
    </source>
</evidence>
<evidence type="ECO:0000313" key="8">
    <source>
        <dbReference type="Proteomes" id="UP001196980"/>
    </source>
</evidence>
<organism evidence="7 8">
    <name type="scientific">Candidatus Magnetobacterium casense</name>
    <dbReference type="NCBI Taxonomy" id="1455061"/>
    <lineage>
        <taxon>Bacteria</taxon>
        <taxon>Pseudomonadati</taxon>
        <taxon>Nitrospirota</taxon>
        <taxon>Thermodesulfovibrionia</taxon>
        <taxon>Thermodesulfovibrionales</taxon>
        <taxon>Candidatus Magnetobacteriaceae</taxon>
        <taxon>Candidatus Magnetobacterium</taxon>
    </lineage>
</organism>
<evidence type="ECO:0000256" key="5">
    <source>
        <dbReference type="ARBA" id="ARBA00022801"/>
    </source>
</evidence>
<dbReference type="EMBL" id="JABXWD010000018">
    <property type="protein sequence ID" value="MBV6340326.1"/>
    <property type="molecule type" value="Genomic_DNA"/>
</dbReference>
<evidence type="ECO:0000256" key="6">
    <source>
        <dbReference type="ARBA" id="ARBA00024207"/>
    </source>
</evidence>
<dbReference type="PANTHER" id="PTHR34139:SF1">
    <property type="entry name" value="RNASE MJ1380-RELATED"/>
    <property type="match status" value="1"/>
</dbReference>
<dbReference type="Gene3D" id="1.20.120.580">
    <property type="entry name" value="bsu32300-like"/>
    <property type="match status" value="1"/>
</dbReference>
<evidence type="ECO:0000313" key="7">
    <source>
        <dbReference type="EMBL" id="MBV6340326.1"/>
    </source>
</evidence>
<dbReference type="Proteomes" id="UP001196980">
    <property type="component" value="Unassembled WGS sequence"/>
</dbReference>
<keyword evidence="5" id="KW-0378">Hydrolase</keyword>
<dbReference type="PANTHER" id="PTHR34139">
    <property type="entry name" value="UPF0331 PROTEIN MJ0127"/>
    <property type="match status" value="1"/>
</dbReference>
<sequence>MRKTCLYLSDMLDAMTAIERFVTGIGYEEFKDDDRTSSAVIRKFEIIGEATKHITEEIRAKYPQIPWREMAGFRDKLIHFYFGVKFELVWDTIKNVIPDVKLAIEAILRENESN</sequence>
<evidence type="ECO:0000256" key="3">
    <source>
        <dbReference type="ARBA" id="ARBA00022722"/>
    </source>
</evidence>
<dbReference type="InterPro" id="IPR051813">
    <property type="entry name" value="HepT_RNase_toxin"/>
</dbReference>
<comment type="similarity">
    <text evidence="6">Belongs to the HepT RNase toxin family.</text>
</comment>
<gene>
    <name evidence="7" type="ORF">HWQ67_01885</name>
</gene>
<keyword evidence="8" id="KW-1185">Reference proteome</keyword>
<dbReference type="InterPro" id="IPR008201">
    <property type="entry name" value="HepT-like"/>
</dbReference>
<dbReference type="Pfam" id="PF01934">
    <property type="entry name" value="HepT-like"/>
    <property type="match status" value="1"/>
</dbReference>